<dbReference type="InterPro" id="IPR013424">
    <property type="entry name" value="Ice-binding_C"/>
</dbReference>
<dbReference type="NCBIfam" id="TIGR02595">
    <property type="entry name" value="PEP_CTERM"/>
    <property type="match status" value="1"/>
</dbReference>
<comment type="caution">
    <text evidence="2">The sequence shown here is derived from an EMBL/GenBank/DDBJ whole genome shotgun (WGS) entry which is preliminary data.</text>
</comment>
<organism evidence="2 3">
    <name type="scientific">Sphaerotilus montanus</name>
    <dbReference type="NCBI Taxonomy" id="522889"/>
    <lineage>
        <taxon>Bacteria</taxon>
        <taxon>Pseudomonadati</taxon>
        <taxon>Pseudomonadota</taxon>
        <taxon>Betaproteobacteria</taxon>
        <taxon>Burkholderiales</taxon>
        <taxon>Sphaerotilaceae</taxon>
        <taxon>Sphaerotilus</taxon>
    </lineage>
</organism>
<evidence type="ECO:0000259" key="1">
    <source>
        <dbReference type="Pfam" id="PF07589"/>
    </source>
</evidence>
<name>A0A7Y9R014_9BURK</name>
<evidence type="ECO:0000313" key="3">
    <source>
        <dbReference type="Proteomes" id="UP000518288"/>
    </source>
</evidence>
<protein>
    <recommendedName>
        <fullName evidence="1">Ice-binding protein C-terminal domain-containing protein</fullName>
    </recommendedName>
</protein>
<feature type="domain" description="Ice-binding protein C-terminal" evidence="1">
    <location>
        <begin position="216"/>
        <end position="241"/>
    </location>
</feature>
<gene>
    <name evidence="2" type="ORF">BDD16_003661</name>
</gene>
<reference evidence="2 3" key="1">
    <citation type="submission" date="2020-07" db="EMBL/GenBank/DDBJ databases">
        <title>Genomic Encyclopedia of Archaeal and Bacterial Type Strains, Phase II (KMG-II): from individual species to whole genera.</title>
        <authorList>
            <person name="Goeker M."/>
        </authorList>
    </citation>
    <scope>NUCLEOTIDE SEQUENCE [LARGE SCALE GENOMIC DNA]</scope>
    <source>
        <strain evidence="2 3">DSM 21226</strain>
    </source>
</reference>
<accession>A0A7Y9R014</accession>
<proteinExistence type="predicted"/>
<evidence type="ECO:0000313" key="2">
    <source>
        <dbReference type="EMBL" id="NYG34675.1"/>
    </source>
</evidence>
<dbReference type="Proteomes" id="UP000518288">
    <property type="component" value="Unassembled WGS sequence"/>
</dbReference>
<keyword evidence="3" id="KW-1185">Reference proteome</keyword>
<dbReference type="AlphaFoldDB" id="A0A7Y9R014"/>
<dbReference type="RefSeq" id="WP_219341059.1">
    <property type="nucleotide sequence ID" value="NZ_JACCPZ010000023.1"/>
</dbReference>
<dbReference type="Pfam" id="PF07589">
    <property type="entry name" value="PEP-CTERM"/>
    <property type="match status" value="1"/>
</dbReference>
<sequence length="244" mass="24486">MTLLVSVTAAQAQVVRIDEAAFNAQAGLITFSEKALGSVNPVYTAAEYGGSVGAPTVSFGGFFTGQSLGTALTCPTGAAVTGCVNGLPTGVLSLSGLSPLTSIVSDSANPTSPVLSGTPLFNGPVSILFDRDMAGVGLDGGYFDSIGGTAITAFARDGSVIGSVSNTTTGIEFLGLVTADGSQRIAGLQYTLVGAEPAGFAIDNLRFGLAGQVVVPVPEPESYAMMVAGLGVLGMVARRRRRQG</sequence>
<dbReference type="EMBL" id="JACCFH010000001">
    <property type="protein sequence ID" value="NYG34675.1"/>
    <property type="molecule type" value="Genomic_DNA"/>
</dbReference>